<dbReference type="AlphaFoldDB" id="A0A3D5IWN7"/>
<reference evidence="1 2" key="1">
    <citation type="journal article" date="2018" name="Nat. Biotechnol.">
        <title>A standardized bacterial taxonomy based on genome phylogeny substantially revises the tree of life.</title>
        <authorList>
            <person name="Parks D.H."/>
            <person name="Chuvochina M."/>
            <person name="Waite D.W."/>
            <person name="Rinke C."/>
            <person name="Skarshewski A."/>
            <person name="Chaumeil P.A."/>
            <person name="Hugenholtz P."/>
        </authorList>
    </citation>
    <scope>NUCLEOTIDE SEQUENCE [LARGE SCALE GENOMIC DNA]</scope>
    <source>
        <strain evidence="1">UBA9359</strain>
    </source>
</reference>
<organism evidence="1 2">
    <name type="scientific">Zunongwangia profunda</name>
    <dbReference type="NCBI Taxonomy" id="398743"/>
    <lineage>
        <taxon>Bacteria</taxon>
        <taxon>Pseudomonadati</taxon>
        <taxon>Bacteroidota</taxon>
        <taxon>Flavobacteriia</taxon>
        <taxon>Flavobacteriales</taxon>
        <taxon>Flavobacteriaceae</taxon>
        <taxon>Zunongwangia</taxon>
    </lineage>
</organism>
<name>A0A3D5IWN7_9FLAO</name>
<protein>
    <recommendedName>
        <fullName evidence="3">AraC family transcriptional regulator</fullName>
    </recommendedName>
</protein>
<evidence type="ECO:0008006" key="3">
    <source>
        <dbReference type="Google" id="ProtNLM"/>
    </source>
</evidence>
<sequence length="172" mass="20446">MEFTQQDSLQLIYNLGHPFLYRFSKDTEWVIFERFQHAVTLTSSRLISRISLKSSIPYNLYIINITKRQFLENRIATSNTLDNNLKFLFKEHPSHQVFHSGNFNLRIADVFKEINYLSVFNFLDYLKLEINIHELIFLHLRQYNKDCNNHLKLTHPSDVKQIKKAAELIIGT</sequence>
<accession>A0A3D5IWN7</accession>
<dbReference type="Proteomes" id="UP000264330">
    <property type="component" value="Unassembled WGS sequence"/>
</dbReference>
<dbReference type="RefSeq" id="WP_013072764.1">
    <property type="nucleotide sequence ID" value="NZ_CAXGSG010000067.1"/>
</dbReference>
<comment type="caution">
    <text evidence="1">The sequence shown here is derived from an EMBL/GenBank/DDBJ whole genome shotgun (WGS) entry which is preliminary data.</text>
</comment>
<proteinExistence type="predicted"/>
<evidence type="ECO:0000313" key="2">
    <source>
        <dbReference type="Proteomes" id="UP000264330"/>
    </source>
</evidence>
<evidence type="ECO:0000313" key="1">
    <source>
        <dbReference type="EMBL" id="HCV79450.1"/>
    </source>
</evidence>
<gene>
    <name evidence="1" type="ORF">DGQ38_00160</name>
</gene>
<dbReference type="EMBL" id="DPMF01000002">
    <property type="protein sequence ID" value="HCV79450.1"/>
    <property type="molecule type" value="Genomic_DNA"/>
</dbReference>